<evidence type="ECO:0000313" key="1">
    <source>
        <dbReference type="EMBL" id="JAD15045.1"/>
    </source>
</evidence>
<dbReference type="AlphaFoldDB" id="A0A0A8XQW8"/>
<protein>
    <submittedName>
        <fullName evidence="1">Uncharacterized protein</fullName>
    </submittedName>
</protein>
<name>A0A0A8XQW8_ARUDO</name>
<proteinExistence type="predicted"/>
<sequence>MNSTKSSRKRTTVAATRTMYALALPAFGHTRYKIGGFDEEWASYLHKWESSRCPFSFFFSEYLFSGNMVCAVALEVLVLNIWGCWEVSASCHYSTVSRSDN</sequence>
<dbReference type="EMBL" id="GBRH01282850">
    <property type="protein sequence ID" value="JAD15045.1"/>
    <property type="molecule type" value="Transcribed_RNA"/>
</dbReference>
<reference evidence="1" key="1">
    <citation type="submission" date="2014-09" db="EMBL/GenBank/DDBJ databases">
        <authorList>
            <person name="Magalhaes I.L.F."/>
            <person name="Oliveira U."/>
            <person name="Santos F.R."/>
            <person name="Vidigal T.H.D.A."/>
            <person name="Brescovit A.D."/>
            <person name="Santos A.J."/>
        </authorList>
    </citation>
    <scope>NUCLEOTIDE SEQUENCE</scope>
    <source>
        <tissue evidence="1">Shoot tissue taken approximately 20 cm above the soil surface</tissue>
    </source>
</reference>
<accession>A0A0A8XQW8</accession>
<reference evidence="1" key="2">
    <citation type="journal article" date="2015" name="Data Brief">
        <title>Shoot transcriptome of the giant reed, Arundo donax.</title>
        <authorList>
            <person name="Barrero R.A."/>
            <person name="Guerrero F.D."/>
            <person name="Moolhuijzen P."/>
            <person name="Goolsby J.A."/>
            <person name="Tidwell J."/>
            <person name="Bellgard S.E."/>
            <person name="Bellgard M.I."/>
        </authorList>
    </citation>
    <scope>NUCLEOTIDE SEQUENCE</scope>
    <source>
        <tissue evidence="1">Shoot tissue taken approximately 20 cm above the soil surface</tissue>
    </source>
</reference>
<organism evidence="1">
    <name type="scientific">Arundo donax</name>
    <name type="common">Giant reed</name>
    <name type="synonym">Donax arundinaceus</name>
    <dbReference type="NCBI Taxonomy" id="35708"/>
    <lineage>
        <taxon>Eukaryota</taxon>
        <taxon>Viridiplantae</taxon>
        <taxon>Streptophyta</taxon>
        <taxon>Embryophyta</taxon>
        <taxon>Tracheophyta</taxon>
        <taxon>Spermatophyta</taxon>
        <taxon>Magnoliopsida</taxon>
        <taxon>Liliopsida</taxon>
        <taxon>Poales</taxon>
        <taxon>Poaceae</taxon>
        <taxon>PACMAD clade</taxon>
        <taxon>Arundinoideae</taxon>
        <taxon>Arundineae</taxon>
        <taxon>Arundo</taxon>
    </lineage>
</organism>